<dbReference type="GO" id="GO:0000139">
    <property type="term" value="C:Golgi membrane"/>
    <property type="evidence" value="ECO:0007669"/>
    <property type="project" value="InterPro"/>
</dbReference>
<dbReference type="InterPro" id="IPR042336">
    <property type="entry name" value="GOLIM4"/>
</dbReference>
<reference evidence="4" key="2">
    <citation type="submission" date="2025-08" db="UniProtKB">
        <authorList>
            <consortium name="Ensembl"/>
        </authorList>
    </citation>
    <scope>IDENTIFICATION</scope>
</reference>
<reference evidence="4" key="3">
    <citation type="submission" date="2025-09" db="UniProtKB">
        <authorList>
            <consortium name="Ensembl"/>
        </authorList>
    </citation>
    <scope>IDENTIFICATION</scope>
</reference>
<evidence type="ECO:0000256" key="1">
    <source>
        <dbReference type="SAM" id="Coils"/>
    </source>
</evidence>
<dbReference type="Proteomes" id="UP000694580">
    <property type="component" value="Chromosome 4"/>
</dbReference>
<keyword evidence="3" id="KW-0732">Signal</keyword>
<sequence>MGKSACSRRQKKLLHSLLLLTVLCGTVYALVVSYEMRKQLKKAETVALKYQQHQESLSAQLQVVYEHRSRLEKSLQKERLDHKKAKEDFLVHKLESEQTLNKEKQESISRFHGLHAQHQILKSQHEELKEQYYDLQEKHRNQGEDHERLEDEHKMQMDNLSRTKEVEISRLKENVYNLQEENRQLRKAHLNIHSQLLDVRKQHKDLKTANDQLTLTVQDHKSALAVAQMQVEELKRLKGTGLDKPSAHSEPRSPVTDPPTHGHRVTEAQTRTNTSLSTPEHGPAREKPQVKKNVYLIQWQDLGFSLWLDIGYLSFTPLVQAVKEMEVDPEDDPNNQGEDEFEEAEHDKVFHAQQHQAAGSRERAAEDEQLVMAGNPEQQDNNPDDQYEEDVRALHNSDRPGLPVRKEDTEDDPYSEDHGEQVHTCFIFSC</sequence>
<evidence type="ECO:0000256" key="3">
    <source>
        <dbReference type="SAM" id="SignalP"/>
    </source>
</evidence>
<feature type="coiled-coil region" evidence="1">
    <location>
        <begin position="118"/>
        <end position="188"/>
    </location>
</feature>
<dbReference type="AlphaFoldDB" id="A0AAY4A237"/>
<proteinExistence type="predicted"/>
<feature type="compositionally biased region" description="Basic and acidic residues" evidence="2">
    <location>
        <begin position="389"/>
        <end position="408"/>
    </location>
</feature>
<feature type="region of interest" description="Disordered" evidence="2">
    <location>
        <begin position="326"/>
        <end position="345"/>
    </location>
</feature>
<feature type="region of interest" description="Disordered" evidence="2">
    <location>
        <begin position="353"/>
        <end position="419"/>
    </location>
</feature>
<reference evidence="4 5" key="1">
    <citation type="submission" date="2020-06" db="EMBL/GenBank/DDBJ databases">
        <authorList>
            <consortium name="Wellcome Sanger Institute Data Sharing"/>
        </authorList>
    </citation>
    <scope>NUCLEOTIDE SEQUENCE [LARGE SCALE GENOMIC DNA]</scope>
</reference>
<dbReference type="PANTHER" id="PTHR22909">
    <property type="entry name" value="GOLGI INTEGRAL MEMBRANE PROTEIN 4"/>
    <property type="match status" value="1"/>
</dbReference>
<evidence type="ECO:0008006" key="6">
    <source>
        <dbReference type="Google" id="ProtNLM"/>
    </source>
</evidence>
<feature type="region of interest" description="Disordered" evidence="2">
    <location>
        <begin position="240"/>
        <end position="287"/>
    </location>
</feature>
<feature type="compositionally biased region" description="Acidic residues" evidence="2">
    <location>
        <begin position="327"/>
        <end position="344"/>
    </location>
</feature>
<keyword evidence="1" id="KW-0175">Coiled coil</keyword>
<evidence type="ECO:0000313" key="5">
    <source>
        <dbReference type="Proteomes" id="UP000694580"/>
    </source>
</evidence>
<keyword evidence="5" id="KW-1185">Reference proteome</keyword>
<protein>
    <recommendedName>
        <fullName evidence="6">Golgi integral membrane protein 4-like</fullName>
    </recommendedName>
</protein>
<evidence type="ECO:0000313" key="4">
    <source>
        <dbReference type="Ensembl" id="ENSDCDP00010003112.1"/>
    </source>
</evidence>
<name>A0AAY4A237_9TELE</name>
<accession>A0AAY4A237</accession>
<dbReference type="PANTHER" id="PTHR22909:SF24">
    <property type="entry name" value="GOLGI INTEGRAL MEMBRANE PROTEIN 4-RELATED"/>
    <property type="match status" value="1"/>
</dbReference>
<feature type="chain" id="PRO_5044293161" description="Golgi integral membrane protein 4-like" evidence="3">
    <location>
        <begin position="30"/>
        <end position="430"/>
    </location>
</feature>
<organism evidence="4 5">
    <name type="scientific">Denticeps clupeoides</name>
    <name type="common">denticle herring</name>
    <dbReference type="NCBI Taxonomy" id="299321"/>
    <lineage>
        <taxon>Eukaryota</taxon>
        <taxon>Metazoa</taxon>
        <taxon>Chordata</taxon>
        <taxon>Craniata</taxon>
        <taxon>Vertebrata</taxon>
        <taxon>Euteleostomi</taxon>
        <taxon>Actinopterygii</taxon>
        <taxon>Neopterygii</taxon>
        <taxon>Teleostei</taxon>
        <taxon>Clupei</taxon>
        <taxon>Clupeiformes</taxon>
        <taxon>Denticipitoidei</taxon>
        <taxon>Denticipitidae</taxon>
        <taxon>Denticeps</taxon>
    </lineage>
</organism>
<dbReference type="GeneTree" id="ENSGT00940000164637"/>
<gene>
    <name evidence="4" type="primary">LOC114788469</name>
</gene>
<feature type="signal peptide" evidence="3">
    <location>
        <begin position="1"/>
        <end position="29"/>
    </location>
</feature>
<dbReference type="Ensembl" id="ENSDCDT00010003231.1">
    <property type="protein sequence ID" value="ENSDCDP00010003112.1"/>
    <property type="gene ID" value="ENSDCDG00010001442.1"/>
</dbReference>
<evidence type="ECO:0000256" key="2">
    <source>
        <dbReference type="SAM" id="MobiDB-lite"/>
    </source>
</evidence>
<feature type="compositionally biased region" description="Polar residues" evidence="2">
    <location>
        <begin position="267"/>
        <end position="278"/>
    </location>
</feature>